<accession>A0A7J6T8L7</accession>
<dbReference type="AlphaFoldDB" id="A0A7J6T8L7"/>
<feature type="non-terminal residue" evidence="1">
    <location>
        <position position="1"/>
    </location>
</feature>
<sequence>IVKGDLGDAEEITADMLARVRDELDAEYVALLYRDEKKYPGKGIRPPTTNPNRDVLRRSGQEFSAKEIAWARKVVAAEASESLEHGKPLVGGYPVGEREVQEVMAKLEDSSVFGYVPSEKRYRQVRDSATLKSTLSMHEAVQMLQDEVEYMQTKLLAKEVKKRDKMIGKINKLTLGHKSQYDHMVAACPEEWQQIVELTAQRDTLLNMQITEEAGALSRRQAITDTVAEEKRRNRMLHSRYREVAELRQRLLTTVPG</sequence>
<reference evidence="1 2" key="1">
    <citation type="submission" date="2020-04" db="EMBL/GenBank/DDBJ databases">
        <title>Perkinsus olseni comparative genomics.</title>
        <authorList>
            <person name="Bogema D.R."/>
        </authorList>
    </citation>
    <scope>NUCLEOTIDE SEQUENCE [LARGE SCALE GENOMIC DNA]</scope>
    <source>
        <strain evidence="1">ATCC PRA-205</strain>
    </source>
</reference>
<evidence type="ECO:0000313" key="2">
    <source>
        <dbReference type="Proteomes" id="UP000574390"/>
    </source>
</evidence>
<gene>
    <name evidence="1" type="primary">CDC5_2</name>
    <name evidence="1" type="ORF">FOZ62_005598</name>
</gene>
<name>A0A7J6T8L7_PEROL</name>
<dbReference type="EMBL" id="JABANM010009024">
    <property type="protein sequence ID" value="KAF4741614.1"/>
    <property type="molecule type" value="Genomic_DNA"/>
</dbReference>
<keyword evidence="1" id="KW-0418">Kinase</keyword>
<dbReference type="GO" id="GO:0016301">
    <property type="term" value="F:kinase activity"/>
    <property type="evidence" value="ECO:0007669"/>
    <property type="project" value="UniProtKB-KW"/>
</dbReference>
<keyword evidence="1" id="KW-0808">Transferase</keyword>
<organism evidence="1 2">
    <name type="scientific">Perkinsus olseni</name>
    <name type="common">Perkinsus atlanticus</name>
    <dbReference type="NCBI Taxonomy" id="32597"/>
    <lineage>
        <taxon>Eukaryota</taxon>
        <taxon>Sar</taxon>
        <taxon>Alveolata</taxon>
        <taxon>Perkinsozoa</taxon>
        <taxon>Perkinsea</taxon>
        <taxon>Perkinsida</taxon>
        <taxon>Perkinsidae</taxon>
        <taxon>Perkinsus</taxon>
    </lineage>
</organism>
<evidence type="ECO:0000313" key="1">
    <source>
        <dbReference type="EMBL" id="KAF4741614.1"/>
    </source>
</evidence>
<comment type="caution">
    <text evidence="1">The sequence shown here is derived from an EMBL/GenBank/DDBJ whole genome shotgun (WGS) entry which is preliminary data.</text>
</comment>
<proteinExistence type="predicted"/>
<dbReference type="Proteomes" id="UP000574390">
    <property type="component" value="Unassembled WGS sequence"/>
</dbReference>
<feature type="non-terminal residue" evidence="1">
    <location>
        <position position="257"/>
    </location>
</feature>
<protein>
    <submittedName>
        <fullName evidence="1">Cell cycle serine/threonine-protein kinase cdc5/MSD2</fullName>
    </submittedName>
</protein>